<dbReference type="PROSITE" id="PS50222">
    <property type="entry name" value="EF_HAND_2"/>
    <property type="match status" value="3"/>
</dbReference>
<name>A7RK75_NEMVE</name>
<dbReference type="HOGENOM" id="CLU_610170_0_0_1"/>
<dbReference type="Pfam" id="PF16744">
    <property type="entry name" value="zf-RING_15"/>
    <property type="match status" value="1"/>
</dbReference>
<dbReference type="Gene3D" id="1.10.238.10">
    <property type="entry name" value="EF-hand"/>
    <property type="match status" value="1"/>
</dbReference>
<protein>
    <recommendedName>
        <fullName evidence="2">EF-hand domain-containing protein</fullName>
    </recommendedName>
</protein>
<gene>
    <name evidence="3" type="ORF">NEMVEDRAFT_v1g198317</name>
</gene>
<dbReference type="InterPro" id="IPR031946">
    <property type="entry name" value="KIAA1045_Zf_RING"/>
</dbReference>
<dbReference type="KEGG" id="nve:5520351"/>
<evidence type="ECO:0000313" key="3">
    <source>
        <dbReference type="EMBL" id="EDO48120.1"/>
    </source>
</evidence>
<dbReference type="InParanoid" id="A7RK75"/>
<dbReference type="InterPro" id="IPR013083">
    <property type="entry name" value="Znf_RING/FYVE/PHD"/>
</dbReference>
<dbReference type="Proteomes" id="UP000001593">
    <property type="component" value="Unassembled WGS sequence"/>
</dbReference>
<keyword evidence="4" id="KW-1185">Reference proteome</keyword>
<evidence type="ECO:0000256" key="1">
    <source>
        <dbReference type="ARBA" id="ARBA00022837"/>
    </source>
</evidence>
<dbReference type="SUPFAM" id="SSF47473">
    <property type="entry name" value="EF-hand"/>
    <property type="match status" value="1"/>
</dbReference>
<dbReference type="OrthoDB" id="9978298at2759"/>
<sequence>MGNASSKRHSEASGETTLRVVQAAGKFKSALNKTASNREKSDSTFDDAIREILHARFKRKSEIADLGGLALRQHADLYPIEEQVDGDPAVMEHVKRSAVHQGYRHFSVVDTSLAWSALRDSIATTTERRRSSVRKQIRKLSSALGFLKQVQSDMAVEEVDVETMAPYNTDEPAESWDMLCYYCNQVPCGNQILNPCRLCTRVYHSDCLKRRGYLTDELQNEALLLAHSGIGWACPECESLFWLLKDVEKVELMETFDEVDVNKDSLISREEFINYQQEKYKRLMGREMPDYRYIQEMRIFNDMDRDGTGLIDWWEFMTPMAVMLLGKKKPTDLIKLLLPREIARIKRYFRVYDPSNKGHICIQDARRAFKQWYISMINLEPGLIPIGAWLGVEEKDDGRISLARKREVSWGDFLKSHALAVLAARPNTASQQPYIPRLDTEEITYGEET</sequence>
<feature type="domain" description="EF-hand" evidence="2">
    <location>
        <begin position="297"/>
        <end position="326"/>
    </location>
</feature>
<reference evidence="3 4" key="1">
    <citation type="journal article" date="2007" name="Science">
        <title>Sea anemone genome reveals ancestral eumetazoan gene repertoire and genomic organization.</title>
        <authorList>
            <person name="Putnam N.H."/>
            <person name="Srivastava M."/>
            <person name="Hellsten U."/>
            <person name="Dirks B."/>
            <person name="Chapman J."/>
            <person name="Salamov A."/>
            <person name="Terry A."/>
            <person name="Shapiro H."/>
            <person name="Lindquist E."/>
            <person name="Kapitonov V.V."/>
            <person name="Jurka J."/>
            <person name="Genikhovich G."/>
            <person name="Grigoriev I.V."/>
            <person name="Lucas S.M."/>
            <person name="Steele R.E."/>
            <person name="Finnerty J.R."/>
            <person name="Technau U."/>
            <person name="Martindale M.Q."/>
            <person name="Rokhsar D.S."/>
        </authorList>
    </citation>
    <scope>NUCLEOTIDE SEQUENCE [LARGE SCALE GENOMIC DNA]</scope>
    <source>
        <strain evidence="4">CH2 X CH6</strain>
    </source>
</reference>
<dbReference type="InterPro" id="IPR011011">
    <property type="entry name" value="Znf_FYVE_PHD"/>
</dbReference>
<dbReference type="Gene3D" id="3.30.40.10">
    <property type="entry name" value="Zinc/RING finger domain, C3HC4 (zinc finger)"/>
    <property type="match status" value="1"/>
</dbReference>
<organism evidence="3 4">
    <name type="scientific">Nematostella vectensis</name>
    <name type="common">Starlet sea anemone</name>
    <dbReference type="NCBI Taxonomy" id="45351"/>
    <lineage>
        <taxon>Eukaryota</taxon>
        <taxon>Metazoa</taxon>
        <taxon>Cnidaria</taxon>
        <taxon>Anthozoa</taxon>
        <taxon>Hexacorallia</taxon>
        <taxon>Actiniaria</taxon>
        <taxon>Edwardsiidae</taxon>
        <taxon>Nematostella</taxon>
    </lineage>
</organism>
<proteinExistence type="predicted"/>
<dbReference type="GO" id="GO:0005509">
    <property type="term" value="F:calcium ion binding"/>
    <property type="evidence" value="ECO:0007669"/>
    <property type="project" value="InterPro"/>
</dbReference>
<dbReference type="PhylomeDB" id="A7RK75"/>
<dbReference type="CDD" id="cd00051">
    <property type="entry name" value="EFh"/>
    <property type="match status" value="1"/>
</dbReference>
<feature type="domain" description="EF-hand" evidence="2">
    <location>
        <begin position="247"/>
        <end position="282"/>
    </location>
</feature>
<accession>A7RK75</accession>
<dbReference type="SUPFAM" id="SSF57903">
    <property type="entry name" value="FYVE/PHD zinc finger"/>
    <property type="match status" value="1"/>
</dbReference>
<dbReference type="SMART" id="SM00054">
    <property type="entry name" value="EFh"/>
    <property type="match status" value="3"/>
</dbReference>
<dbReference type="InterPro" id="IPR011992">
    <property type="entry name" value="EF-hand-dom_pair"/>
</dbReference>
<dbReference type="PROSITE" id="PS00018">
    <property type="entry name" value="EF_HAND_1"/>
    <property type="match status" value="1"/>
</dbReference>
<dbReference type="InterPro" id="IPR018247">
    <property type="entry name" value="EF_Hand_1_Ca_BS"/>
</dbReference>
<evidence type="ECO:0000313" key="4">
    <source>
        <dbReference type="Proteomes" id="UP000001593"/>
    </source>
</evidence>
<dbReference type="AlphaFoldDB" id="A7RK75"/>
<dbReference type="EMBL" id="DS469515">
    <property type="protein sequence ID" value="EDO48120.1"/>
    <property type="molecule type" value="Genomic_DNA"/>
</dbReference>
<keyword evidence="1" id="KW-0106">Calcium</keyword>
<feature type="domain" description="EF-hand" evidence="2">
    <location>
        <begin position="340"/>
        <end position="375"/>
    </location>
</feature>
<dbReference type="eggNOG" id="ENOG502QT6N">
    <property type="taxonomic scope" value="Eukaryota"/>
</dbReference>
<evidence type="ECO:0000259" key="2">
    <source>
        <dbReference type="PROSITE" id="PS50222"/>
    </source>
</evidence>
<dbReference type="InterPro" id="IPR002048">
    <property type="entry name" value="EF_hand_dom"/>
</dbReference>